<organism evidence="2 3">
    <name type="scientific">Halolamina pelagica</name>
    <dbReference type="NCBI Taxonomy" id="699431"/>
    <lineage>
        <taxon>Archaea</taxon>
        <taxon>Methanobacteriati</taxon>
        <taxon>Methanobacteriota</taxon>
        <taxon>Stenosarchaea group</taxon>
        <taxon>Halobacteria</taxon>
        <taxon>Halobacteriales</taxon>
        <taxon>Haloferacaceae</taxon>
    </lineage>
</organism>
<protein>
    <submittedName>
        <fullName evidence="2">Uncharacterized protein</fullName>
    </submittedName>
</protein>
<name>A0A0P7HTU3_9EURY</name>
<dbReference type="AlphaFoldDB" id="A0A0P7HTU3"/>
<comment type="caution">
    <text evidence="2">The sequence shown here is derived from an EMBL/GenBank/DDBJ whole genome shotgun (WGS) entry which is preliminary data.</text>
</comment>
<gene>
    <name evidence="2" type="ORF">SY89_00769</name>
</gene>
<dbReference type="STRING" id="699431.SY89_00769"/>
<dbReference type="OrthoDB" id="312467at2157"/>
<feature type="region of interest" description="Disordered" evidence="1">
    <location>
        <begin position="51"/>
        <end position="88"/>
    </location>
</feature>
<sequence>MALSRRAFLPLPVVVALAGCTSLTNEAVEMAIENRSGGARDVTATVTPVAEYDPDDPPEPDFEGTVPPGSRQLVADVAPSPDAGEAPIPTRVHVVAGPYEDVLQVEVTGTGTIDVRITRNGLDAFFAAQD</sequence>
<reference evidence="3" key="1">
    <citation type="submission" date="2013-11" db="EMBL/GenBank/DDBJ databases">
        <authorList>
            <person name="Hoang H.T."/>
            <person name="Killian M.L."/>
            <person name="Madson D.M."/>
            <person name="Arruda P.H.E."/>
            <person name="Sun D."/>
            <person name="Schwartz K.J."/>
            <person name="Yoon K."/>
        </authorList>
    </citation>
    <scope>NUCLEOTIDE SEQUENCE [LARGE SCALE GENOMIC DNA]</scope>
    <source>
        <strain evidence="3">CDK2</strain>
    </source>
</reference>
<proteinExistence type="predicted"/>
<evidence type="ECO:0000256" key="1">
    <source>
        <dbReference type="SAM" id="MobiDB-lite"/>
    </source>
</evidence>
<dbReference type="Proteomes" id="UP000050535">
    <property type="component" value="Unassembled WGS sequence"/>
</dbReference>
<evidence type="ECO:0000313" key="2">
    <source>
        <dbReference type="EMBL" id="KPN30047.1"/>
    </source>
</evidence>
<accession>A0A0P7HTU3</accession>
<dbReference type="PROSITE" id="PS51257">
    <property type="entry name" value="PROKAR_LIPOPROTEIN"/>
    <property type="match status" value="1"/>
</dbReference>
<feature type="compositionally biased region" description="Acidic residues" evidence="1">
    <location>
        <begin position="52"/>
        <end position="62"/>
    </location>
</feature>
<dbReference type="EMBL" id="LGUC01000001">
    <property type="protein sequence ID" value="KPN30047.1"/>
    <property type="molecule type" value="Genomic_DNA"/>
</dbReference>
<evidence type="ECO:0000313" key="3">
    <source>
        <dbReference type="Proteomes" id="UP000050535"/>
    </source>
</evidence>
<keyword evidence="3" id="KW-1185">Reference proteome</keyword>
<dbReference type="RefSeq" id="WP_054583154.1">
    <property type="nucleotide sequence ID" value="NZ_LGUC01000001.1"/>
</dbReference>